<organism evidence="8 9">
    <name type="scientific">Syncephalis pseudoplumigaleata</name>
    <dbReference type="NCBI Taxonomy" id="1712513"/>
    <lineage>
        <taxon>Eukaryota</taxon>
        <taxon>Fungi</taxon>
        <taxon>Fungi incertae sedis</taxon>
        <taxon>Zoopagomycota</taxon>
        <taxon>Zoopagomycotina</taxon>
        <taxon>Zoopagomycetes</taxon>
        <taxon>Zoopagales</taxon>
        <taxon>Piptocephalidaceae</taxon>
        <taxon>Syncephalis</taxon>
    </lineage>
</organism>
<dbReference type="Gene3D" id="3.90.105.20">
    <property type="match status" value="1"/>
</dbReference>
<dbReference type="OrthoDB" id="10262308at2759"/>
<keyword evidence="6" id="KW-0690">Ribosome biogenesis</keyword>
<dbReference type="PANTHER" id="PTHR45841">
    <property type="entry name" value="MRNA TURNOVER PROTEIN 4 MRTO4"/>
    <property type="match status" value="1"/>
</dbReference>
<evidence type="ECO:0000256" key="1">
    <source>
        <dbReference type="ARBA" id="ARBA00004046"/>
    </source>
</evidence>
<comment type="subcellular location">
    <subcellularLocation>
        <location evidence="6">Cytoplasm</location>
    </subcellularLocation>
    <subcellularLocation>
        <location evidence="6">Nucleus</location>
        <location evidence="6">Nucleolus</location>
    </subcellularLocation>
</comment>
<dbReference type="InterPro" id="IPR040637">
    <property type="entry name" value="Ribosomal_uL10-like_insert"/>
</dbReference>
<reference evidence="9" key="1">
    <citation type="journal article" date="2018" name="Nat. Microbiol.">
        <title>Leveraging single-cell genomics to expand the fungal tree of life.</title>
        <authorList>
            <person name="Ahrendt S.R."/>
            <person name="Quandt C.A."/>
            <person name="Ciobanu D."/>
            <person name="Clum A."/>
            <person name="Salamov A."/>
            <person name="Andreopoulos B."/>
            <person name="Cheng J.F."/>
            <person name="Woyke T."/>
            <person name="Pelin A."/>
            <person name="Henrissat B."/>
            <person name="Reynolds N.K."/>
            <person name="Benny G.L."/>
            <person name="Smith M.E."/>
            <person name="James T.Y."/>
            <person name="Grigoriev I.V."/>
        </authorList>
    </citation>
    <scope>NUCLEOTIDE SEQUENCE [LARGE SCALE GENOMIC DNA]</scope>
    <source>
        <strain evidence="9">Benny S71-1</strain>
    </source>
</reference>
<dbReference type="GO" id="GO:0005730">
    <property type="term" value="C:nucleolus"/>
    <property type="evidence" value="ECO:0007669"/>
    <property type="project" value="UniProtKB-SubCell"/>
</dbReference>
<keyword evidence="4 6" id="KW-0963">Cytoplasm</keyword>
<comment type="similarity">
    <text evidence="2 6">Belongs to the universal ribosomal protein uL10 family.</text>
</comment>
<evidence type="ECO:0000313" key="8">
    <source>
        <dbReference type="EMBL" id="RKP27183.1"/>
    </source>
</evidence>
<dbReference type="Proteomes" id="UP000278143">
    <property type="component" value="Unassembled WGS sequence"/>
</dbReference>
<comment type="function">
    <text evidence="1 6">Component of the ribosome assembly machinery. Nuclear paralog of the ribosomal protein P0, it binds pre-60S subunits at an early stage of assembly in the nucleolus, and is replaced by P0 in cytoplasmic pre-60S subunits and mature 80S ribosomes.</text>
</comment>
<dbReference type="InterPro" id="IPR033867">
    <property type="entry name" value="Mrt4"/>
</dbReference>
<comment type="subunit">
    <text evidence="3 6">Associates with the pre-60S ribosomal particle.</text>
</comment>
<keyword evidence="8" id="KW-0687">Ribonucleoprotein</keyword>
<dbReference type="InterPro" id="IPR043164">
    <property type="entry name" value="Ribosomal_uL10-like_insert_sf"/>
</dbReference>
<dbReference type="Gene3D" id="3.30.70.1730">
    <property type="match status" value="1"/>
</dbReference>
<dbReference type="AlphaFoldDB" id="A0A4P9Z3Q3"/>
<dbReference type="InterPro" id="IPR001790">
    <property type="entry name" value="Ribosomal_uL10"/>
</dbReference>
<dbReference type="GO" id="GO:0005737">
    <property type="term" value="C:cytoplasm"/>
    <property type="evidence" value="ECO:0007669"/>
    <property type="project" value="UniProtKB-SubCell"/>
</dbReference>
<accession>A0A4P9Z3Q3</accession>
<dbReference type="PANTHER" id="PTHR45841:SF1">
    <property type="entry name" value="MRNA TURNOVER PROTEIN 4 HOMOLOG"/>
    <property type="match status" value="1"/>
</dbReference>
<dbReference type="CDD" id="cd05796">
    <property type="entry name" value="Ribosomal_P0_like"/>
    <property type="match status" value="1"/>
</dbReference>
<evidence type="ECO:0000256" key="2">
    <source>
        <dbReference type="ARBA" id="ARBA00008889"/>
    </source>
</evidence>
<gene>
    <name evidence="8" type="ORF">SYNPS1DRAFT_13070</name>
</gene>
<dbReference type="FunFam" id="3.30.70.1730:FF:000005">
    <property type="entry name" value="Ribosome assembly factor mrt4"/>
    <property type="match status" value="1"/>
</dbReference>
<sequence length="220" mass="25006">MPKSKRQKIFSLTQTTRKGREEKESLIEKVRECADKYSTVFVFSVATVRNQNMKEIRKTLADSRFLFGSNKVLIKALGDSPESAYKENFEKISSRLVGEVGLLFTNESLEDVTTYLKDFSRPDYARSGNKAEQTVTVPAGVLMRGDDPFPGNMDVQLRALGMPLKRDGGKLVIDQPYTICKEGDTLTPNQAHLLKLFWQQTAEFRVNPLGYWKDNEMHSL</sequence>
<dbReference type="GO" id="GO:0000027">
    <property type="term" value="P:ribosomal large subunit assembly"/>
    <property type="evidence" value="ECO:0007669"/>
    <property type="project" value="InterPro"/>
</dbReference>
<keyword evidence="9" id="KW-1185">Reference proteome</keyword>
<evidence type="ECO:0000259" key="7">
    <source>
        <dbReference type="Pfam" id="PF17777"/>
    </source>
</evidence>
<dbReference type="FunFam" id="3.90.105.20:FF:000003">
    <property type="entry name" value="Ribosome assembly factor mrt4"/>
    <property type="match status" value="1"/>
</dbReference>
<feature type="domain" description="Large ribosomal subunit protein uL10-like insertion" evidence="7">
    <location>
        <begin position="125"/>
        <end position="197"/>
    </location>
</feature>
<dbReference type="GO" id="GO:0003723">
    <property type="term" value="F:RNA binding"/>
    <property type="evidence" value="ECO:0007669"/>
    <property type="project" value="TreeGrafter"/>
</dbReference>
<proteinExistence type="inferred from homology"/>
<protein>
    <recommendedName>
        <fullName evidence="6">Ribosome assembly factor mrt4</fullName>
    </recommendedName>
</protein>
<dbReference type="Pfam" id="PF00466">
    <property type="entry name" value="Ribosomal_L10"/>
    <property type="match status" value="1"/>
</dbReference>
<keyword evidence="8" id="KW-0689">Ribosomal protein</keyword>
<dbReference type="InterPro" id="IPR043141">
    <property type="entry name" value="Ribosomal_uL10-like_sf"/>
</dbReference>
<dbReference type="GO" id="GO:0005840">
    <property type="term" value="C:ribosome"/>
    <property type="evidence" value="ECO:0007669"/>
    <property type="project" value="UniProtKB-KW"/>
</dbReference>
<dbReference type="EMBL" id="KZ989254">
    <property type="protein sequence ID" value="RKP27183.1"/>
    <property type="molecule type" value="Genomic_DNA"/>
</dbReference>
<evidence type="ECO:0000313" key="9">
    <source>
        <dbReference type="Proteomes" id="UP000278143"/>
    </source>
</evidence>
<evidence type="ECO:0000256" key="6">
    <source>
        <dbReference type="RuleBase" id="RU364039"/>
    </source>
</evidence>
<dbReference type="GO" id="GO:0006364">
    <property type="term" value="P:rRNA processing"/>
    <property type="evidence" value="ECO:0007669"/>
    <property type="project" value="TreeGrafter"/>
</dbReference>
<dbReference type="SUPFAM" id="SSF160369">
    <property type="entry name" value="Ribosomal protein L10-like"/>
    <property type="match status" value="1"/>
</dbReference>
<dbReference type="InterPro" id="IPR051742">
    <property type="entry name" value="Ribosome_Assembly_uL10"/>
</dbReference>
<evidence type="ECO:0000256" key="5">
    <source>
        <dbReference type="ARBA" id="ARBA00023242"/>
    </source>
</evidence>
<evidence type="ECO:0000256" key="4">
    <source>
        <dbReference type="ARBA" id="ARBA00022490"/>
    </source>
</evidence>
<name>A0A4P9Z3Q3_9FUNG</name>
<keyword evidence="5 6" id="KW-0539">Nucleus</keyword>
<evidence type="ECO:0000256" key="3">
    <source>
        <dbReference type="ARBA" id="ARBA00011117"/>
    </source>
</evidence>
<dbReference type="GO" id="GO:0000956">
    <property type="term" value="P:nuclear-transcribed mRNA catabolic process"/>
    <property type="evidence" value="ECO:0007669"/>
    <property type="project" value="TreeGrafter"/>
</dbReference>
<dbReference type="Pfam" id="PF17777">
    <property type="entry name" value="RL10P_insert"/>
    <property type="match status" value="1"/>
</dbReference>
<dbReference type="GO" id="GO:0030687">
    <property type="term" value="C:preribosome, large subunit precursor"/>
    <property type="evidence" value="ECO:0007669"/>
    <property type="project" value="TreeGrafter"/>
</dbReference>